<evidence type="ECO:0000256" key="3">
    <source>
        <dbReference type="ARBA" id="ARBA00022475"/>
    </source>
</evidence>
<evidence type="ECO:0000256" key="5">
    <source>
        <dbReference type="ARBA" id="ARBA00022692"/>
    </source>
</evidence>
<keyword evidence="2" id="KW-0813">Transport</keyword>
<dbReference type="InterPro" id="IPR016174">
    <property type="entry name" value="Di-haem_cyt_TM"/>
</dbReference>
<evidence type="ECO:0000256" key="9">
    <source>
        <dbReference type="ARBA" id="ARBA00023004"/>
    </source>
</evidence>
<dbReference type="PANTHER" id="PTHR30529">
    <property type="entry name" value="CYTOCHROME B561"/>
    <property type="match status" value="1"/>
</dbReference>
<evidence type="ECO:0000256" key="4">
    <source>
        <dbReference type="ARBA" id="ARBA00022617"/>
    </source>
</evidence>
<sequence length="209" mass="23152">MRMRNGEHGYGVVTKTLHWLTVAAVAAQFGVGLTMKADDAVLDLEKDRIEQFEELVEGQGDAAEEMFEGEIERMEEALDAREDAFDDDYLTAAFSEPGVTLPEVHVLLGVSIMLLGILRVLWRSSTPLPPWAEHLSAGERRWEGLLEKALLTSLLVVPATGLLLLAVGNDWLTLHVAAQLVFLAAIVLHVGLVLKHTLVHRHRHLARML</sequence>
<keyword evidence="7" id="KW-0249">Electron transport</keyword>
<evidence type="ECO:0000256" key="11">
    <source>
        <dbReference type="ARBA" id="ARBA00037975"/>
    </source>
</evidence>
<dbReference type="RefSeq" id="WP_260995534.1">
    <property type="nucleotide sequence ID" value="NZ_JAODWD010000006.1"/>
</dbReference>
<dbReference type="Proteomes" id="UP001206639">
    <property type="component" value="Unassembled WGS sequence"/>
</dbReference>
<keyword evidence="5 12" id="KW-0812">Transmembrane</keyword>
<feature type="transmembrane region" description="Helical" evidence="12">
    <location>
        <begin position="174"/>
        <end position="194"/>
    </location>
</feature>
<organism evidence="14 15">
    <name type="scientific">Mycobacterium deserti</name>
    <dbReference type="NCBI Taxonomy" id="2978347"/>
    <lineage>
        <taxon>Bacteria</taxon>
        <taxon>Bacillati</taxon>
        <taxon>Actinomycetota</taxon>
        <taxon>Actinomycetes</taxon>
        <taxon>Mycobacteriales</taxon>
        <taxon>Mycobacteriaceae</taxon>
        <taxon>Mycobacterium</taxon>
    </lineage>
</organism>
<comment type="similarity">
    <text evidence="11">Belongs to the cytochrome b561 family.</text>
</comment>
<dbReference type="Pfam" id="PF01292">
    <property type="entry name" value="Ni_hydr_CYTB"/>
    <property type="match status" value="1"/>
</dbReference>
<comment type="caution">
    <text evidence="14">The sequence shown here is derived from an EMBL/GenBank/DDBJ whole genome shotgun (WGS) entry which is preliminary data.</text>
</comment>
<reference evidence="15" key="1">
    <citation type="submission" date="2023-07" db="EMBL/GenBank/DDBJ databases">
        <authorList>
            <person name="Deng Y."/>
            <person name="Zhang Y.-Q."/>
        </authorList>
    </citation>
    <scope>NUCLEOTIDE SEQUENCE [LARGE SCALE GENOMIC DNA]</scope>
    <source>
        <strain evidence="15">CPCC 205710</strain>
    </source>
</reference>
<dbReference type="EMBL" id="JAODWD010000006">
    <property type="protein sequence ID" value="MCT7661472.1"/>
    <property type="molecule type" value="Genomic_DNA"/>
</dbReference>
<dbReference type="SUPFAM" id="SSF81342">
    <property type="entry name" value="Transmembrane di-heme cytochromes"/>
    <property type="match status" value="1"/>
</dbReference>
<name>A0ABT2MGT0_9MYCO</name>
<evidence type="ECO:0000313" key="15">
    <source>
        <dbReference type="Proteomes" id="UP001206639"/>
    </source>
</evidence>
<keyword evidence="6" id="KW-0479">Metal-binding</keyword>
<keyword evidence="15" id="KW-1185">Reference proteome</keyword>
<accession>A0ABT2MGT0</accession>
<evidence type="ECO:0000256" key="12">
    <source>
        <dbReference type="SAM" id="Phobius"/>
    </source>
</evidence>
<keyword evidence="9" id="KW-0408">Iron</keyword>
<evidence type="ECO:0000259" key="13">
    <source>
        <dbReference type="Pfam" id="PF01292"/>
    </source>
</evidence>
<dbReference type="PANTHER" id="PTHR30529:SF1">
    <property type="entry name" value="CYTOCHROME B561 HOMOLOG 2"/>
    <property type="match status" value="1"/>
</dbReference>
<proteinExistence type="inferred from homology"/>
<feature type="transmembrane region" description="Helical" evidence="12">
    <location>
        <begin position="149"/>
        <end position="168"/>
    </location>
</feature>
<keyword evidence="10 12" id="KW-0472">Membrane</keyword>
<protein>
    <submittedName>
        <fullName evidence="14">Cytochrome b/b6 domain-containing protein</fullName>
    </submittedName>
</protein>
<evidence type="ECO:0000256" key="2">
    <source>
        <dbReference type="ARBA" id="ARBA00022448"/>
    </source>
</evidence>
<evidence type="ECO:0000313" key="14">
    <source>
        <dbReference type="EMBL" id="MCT7661472.1"/>
    </source>
</evidence>
<evidence type="ECO:0000256" key="6">
    <source>
        <dbReference type="ARBA" id="ARBA00022723"/>
    </source>
</evidence>
<gene>
    <name evidence="14" type="ORF">N4S67_23980</name>
</gene>
<keyword evidence="4" id="KW-0349">Heme</keyword>
<dbReference type="InterPro" id="IPR052168">
    <property type="entry name" value="Cytochrome_b561_oxidase"/>
</dbReference>
<dbReference type="InterPro" id="IPR011577">
    <property type="entry name" value="Cyt_b561_bac/Ni-Hgenase"/>
</dbReference>
<keyword evidence="3" id="KW-1003">Cell membrane</keyword>
<feature type="domain" description="Cytochrome b561 bacterial/Ni-hydrogenase" evidence="13">
    <location>
        <begin position="10"/>
        <end position="209"/>
    </location>
</feature>
<evidence type="ECO:0000256" key="1">
    <source>
        <dbReference type="ARBA" id="ARBA00004651"/>
    </source>
</evidence>
<evidence type="ECO:0000256" key="7">
    <source>
        <dbReference type="ARBA" id="ARBA00022982"/>
    </source>
</evidence>
<evidence type="ECO:0000256" key="10">
    <source>
        <dbReference type="ARBA" id="ARBA00023136"/>
    </source>
</evidence>
<comment type="subcellular location">
    <subcellularLocation>
        <location evidence="1">Cell membrane</location>
        <topology evidence="1">Multi-pass membrane protein</topology>
    </subcellularLocation>
</comment>
<evidence type="ECO:0000256" key="8">
    <source>
        <dbReference type="ARBA" id="ARBA00022989"/>
    </source>
</evidence>
<keyword evidence="8 12" id="KW-1133">Transmembrane helix</keyword>